<evidence type="ECO:0000313" key="1">
    <source>
        <dbReference type="EMBL" id="KAF4335356.1"/>
    </source>
</evidence>
<reference evidence="1" key="2">
    <citation type="submission" date="2020-02" db="EMBL/GenBank/DDBJ databases">
        <title>Identification and distribution of gene clusters putatively required for synthesis of sphingolipid metabolism inhibitors in phylogenetically diverse species of the filamentous fungus Fusarium.</title>
        <authorList>
            <person name="Kim H.-S."/>
            <person name="Busman M."/>
            <person name="Brown D.W."/>
            <person name="Divon H."/>
            <person name="Uhlig S."/>
            <person name="Proctor R.H."/>
        </authorList>
    </citation>
    <scope>NUCLEOTIDE SEQUENCE</scope>
    <source>
        <strain evidence="1">NRRL 25174</strain>
    </source>
</reference>
<keyword evidence="2" id="KW-1185">Reference proteome</keyword>
<comment type="caution">
    <text evidence="1">The sequence shown here is derived from an EMBL/GenBank/DDBJ whole genome shotgun (WGS) entry which is preliminary data.</text>
</comment>
<accession>A0A9P5AB72</accession>
<sequence>MRNDANIRLSGHLESLAGFADIIQPLKVNEMLHLVWTSDVHMMEKFPFVRVGGLPKSNLDYLTLLASYGFDTCVKDALVSWEHTGRLDVLYRVLVGCLGHVVSDNLEFIWRGRLSLMRHIIGVIIAADKFDFLVKGTQIDNATVAKTALAWLLVPSTNYRDNITGLAIPITNMLMDFQHVLCFADTVVVKIVFKDQSPDASFTTIVCGNEWPNDGDMLYVEMSMSTIAQIFLRQAAQYDLTIQPQKVEEALGLKTSPQTINPIVFRTGGFFLAPLDTDKPSLERACRFLFLYQSPKAPKVGERWTEEMGSRWRSEVALFKDALTRAVEPVDWKDGFGPLGMNFYLCSNCEAGKRT</sequence>
<dbReference type="EMBL" id="PVQB02000566">
    <property type="protein sequence ID" value="KAF4335356.1"/>
    <property type="molecule type" value="Genomic_DNA"/>
</dbReference>
<dbReference type="AlphaFoldDB" id="A0A9P5AB72"/>
<evidence type="ECO:0000313" key="2">
    <source>
        <dbReference type="Proteomes" id="UP000730481"/>
    </source>
</evidence>
<organism evidence="1 2">
    <name type="scientific">Fusarium beomiforme</name>
    <dbReference type="NCBI Taxonomy" id="44412"/>
    <lineage>
        <taxon>Eukaryota</taxon>
        <taxon>Fungi</taxon>
        <taxon>Dikarya</taxon>
        <taxon>Ascomycota</taxon>
        <taxon>Pezizomycotina</taxon>
        <taxon>Sordariomycetes</taxon>
        <taxon>Hypocreomycetidae</taxon>
        <taxon>Hypocreales</taxon>
        <taxon>Nectriaceae</taxon>
        <taxon>Fusarium</taxon>
        <taxon>Fusarium burgessii species complex</taxon>
    </lineage>
</organism>
<dbReference type="Proteomes" id="UP000730481">
    <property type="component" value="Unassembled WGS sequence"/>
</dbReference>
<proteinExistence type="predicted"/>
<protein>
    <submittedName>
        <fullName evidence="1">Uncharacterized protein</fullName>
    </submittedName>
</protein>
<name>A0A9P5AB72_9HYPO</name>
<reference evidence="1" key="1">
    <citation type="journal article" date="2017" name="Mycologia">
        <title>Fusarium algeriense, sp. nov., a novel toxigenic crown rot pathogen of durum wheat from Algeria is nested in the Fusarium burgessii species complex.</title>
        <authorList>
            <person name="Laraba I."/>
            <person name="Keddad A."/>
            <person name="Boureghda H."/>
            <person name="Abdallah N."/>
            <person name="Vaughan M.M."/>
            <person name="Proctor R.H."/>
            <person name="Busman M."/>
            <person name="O'Donnell K."/>
        </authorList>
    </citation>
    <scope>NUCLEOTIDE SEQUENCE</scope>
    <source>
        <strain evidence="1">NRRL 25174</strain>
    </source>
</reference>
<gene>
    <name evidence="1" type="ORF">FBEOM_10765</name>
</gene>
<dbReference type="OrthoDB" id="5086500at2759"/>